<name>A0A940DKG7_9BACT</name>
<dbReference type="Pfam" id="PF12833">
    <property type="entry name" value="HTH_18"/>
    <property type="match status" value="1"/>
</dbReference>
<dbReference type="InterPro" id="IPR018060">
    <property type="entry name" value="HTH_AraC"/>
</dbReference>
<evidence type="ECO:0000313" key="5">
    <source>
        <dbReference type="EMBL" id="MBO8440403.1"/>
    </source>
</evidence>
<dbReference type="Gene3D" id="1.10.10.60">
    <property type="entry name" value="Homeodomain-like"/>
    <property type="match status" value="1"/>
</dbReference>
<evidence type="ECO:0000256" key="1">
    <source>
        <dbReference type="ARBA" id="ARBA00023015"/>
    </source>
</evidence>
<dbReference type="PROSITE" id="PS01124">
    <property type="entry name" value="HTH_ARAC_FAMILY_2"/>
    <property type="match status" value="1"/>
</dbReference>
<keyword evidence="1" id="KW-0805">Transcription regulation</keyword>
<dbReference type="PANTHER" id="PTHR43280">
    <property type="entry name" value="ARAC-FAMILY TRANSCRIPTIONAL REGULATOR"/>
    <property type="match status" value="1"/>
</dbReference>
<dbReference type="SUPFAM" id="SSF46689">
    <property type="entry name" value="Homeodomain-like"/>
    <property type="match status" value="1"/>
</dbReference>
<dbReference type="SMART" id="SM00342">
    <property type="entry name" value="HTH_ARAC"/>
    <property type="match status" value="1"/>
</dbReference>
<sequence>MTRRISQSNISAYFGQPADTDFEVKRHTHTLPLPHELTRYSPCMIAVCLDGSARLAFSTAVHTFAKGEILCIVPGSYVCIESVTEDFSVCYGVIKESFMYDITSRFPNAMSDYLKQHPNIPMTPEAIDEAIRYFDLMELKMAEKFNLFQKDIIFNILYSYMLDMYNLINKKLPYVELPLGKTTVENMFDRFSSMAARHIRENNPTSYYASALNISPKHLNRIVKQQKGMSVKQWLDSYLLQEIKRELLHTSLSLKEISIEFSFPSCDSMHHFFKKHTGMSPSTYRLHKITVEDKTAGRGKQE</sequence>
<dbReference type="GO" id="GO:0003700">
    <property type="term" value="F:DNA-binding transcription factor activity"/>
    <property type="evidence" value="ECO:0007669"/>
    <property type="project" value="InterPro"/>
</dbReference>
<reference evidence="5" key="1">
    <citation type="submission" date="2020-10" db="EMBL/GenBank/DDBJ databases">
        <authorList>
            <person name="Gilroy R."/>
        </authorList>
    </citation>
    <scope>NUCLEOTIDE SEQUENCE</scope>
    <source>
        <strain evidence="5">3924</strain>
    </source>
</reference>
<proteinExistence type="predicted"/>
<dbReference type="Proteomes" id="UP000712007">
    <property type="component" value="Unassembled WGS sequence"/>
</dbReference>
<evidence type="ECO:0000259" key="4">
    <source>
        <dbReference type="PROSITE" id="PS01124"/>
    </source>
</evidence>
<keyword evidence="2" id="KW-0238">DNA-binding</keyword>
<dbReference type="InterPro" id="IPR009057">
    <property type="entry name" value="Homeodomain-like_sf"/>
</dbReference>
<evidence type="ECO:0000256" key="3">
    <source>
        <dbReference type="ARBA" id="ARBA00023163"/>
    </source>
</evidence>
<protein>
    <submittedName>
        <fullName evidence="5">AraC family transcriptional regulator</fullName>
    </submittedName>
</protein>
<evidence type="ECO:0000256" key="2">
    <source>
        <dbReference type="ARBA" id="ARBA00023125"/>
    </source>
</evidence>
<dbReference type="PANTHER" id="PTHR43280:SF32">
    <property type="entry name" value="TRANSCRIPTIONAL REGULATORY PROTEIN"/>
    <property type="match status" value="1"/>
</dbReference>
<dbReference type="AlphaFoldDB" id="A0A940DKG7"/>
<accession>A0A940DKG7</accession>
<evidence type="ECO:0000313" key="6">
    <source>
        <dbReference type="Proteomes" id="UP000712007"/>
    </source>
</evidence>
<dbReference type="GO" id="GO:0043565">
    <property type="term" value="F:sequence-specific DNA binding"/>
    <property type="evidence" value="ECO:0007669"/>
    <property type="project" value="InterPro"/>
</dbReference>
<feature type="domain" description="HTH araC/xylS-type" evidence="4">
    <location>
        <begin position="189"/>
        <end position="287"/>
    </location>
</feature>
<keyword evidence="3" id="KW-0804">Transcription</keyword>
<reference evidence="5" key="2">
    <citation type="journal article" date="2021" name="PeerJ">
        <title>Extensive microbial diversity within the chicken gut microbiome revealed by metagenomics and culture.</title>
        <authorList>
            <person name="Gilroy R."/>
            <person name="Ravi A."/>
            <person name="Getino M."/>
            <person name="Pursley I."/>
            <person name="Horton D.L."/>
            <person name="Alikhan N.F."/>
            <person name="Baker D."/>
            <person name="Gharbi K."/>
            <person name="Hall N."/>
            <person name="Watson M."/>
            <person name="Adriaenssens E.M."/>
            <person name="Foster-Nyarko E."/>
            <person name="Jarju S."/>
            <person name="Secka A."/>
            <person name="Antonio M."/>
            <person name="Oren A."/>
            <person name="Chaudhuri R.R."/>
            <person name="La Ragione R."/>
            <person name="Hildebrand F."/>
            <person name="Pallen M.J."/>
        </authorList>
    </citation>
    <scope>NUCLEOTIDE SEQUENCE</scope>
    <source>
        <strain evidence="5">3924</strain>
    </source>
</reference>
<comment type="caution">
    <text evidence="5">The sequence shown here is derived from an EMBL/GenBank/DDBJ whole genome shotgun (WGS) entry which is preliminary data.</text>
</comment>
<dbReference type="EMBL" id="JADIMV010000123">
    <property type="protein sequence ID" value="MBO8440403.1"/>
    <property type="molecule type" value="Genomic_DNA"/>
</dbReference>
<gene>
    <name evidence="5" type="ORF">IAC51_07120</name>
</gene>
<organism evidence="5 6">
    <name type="scientific">Candidatus Aphodosoma intestinipullorum</name>
    <dbReference type="NCBI Taxonomy" id="2840674"/>
    <lineage>
        <taxon>Bacteria</taxon>
        <taxon>Pseudomonadati</taxon>
        <taxon>Bacteroidota</taxon>
        <taxon>Bacteroidia</taxon>
        <taxon>Bacteroidales</taxon>
        <taxon>Candidatus Aphodosoma</taxon>
    </lineage>
</organism>